<dbReference type="AlphaFoldDB" id="A0A1W2D5J0"/>
<dbReference type="RefSeq" id="WP_084576799.1">
    <property type="nucleotide sequence ID" value="NZ_CP155572.1"/>
</dbReference>
<dbReference type="Proteomes" id="UP000192738">
    <property type="component" value="Unassembled WGS sequence"/>
</dbReference>
<protein>
    <submittedName>
        <fullName evidence="1">Uncharacterized protein</fullName>
    </submittedName>
</protein>
<sequence>MNKNKLVNRFAHIIREADNLSMLQDEHALFYYIQRVALDKMLLTVEIEAPEEVLNDTIDTALSPQQIAEKVFQTQGFYDHLSRKEAIAKAACYC</sequence>
<organism evidence="1 2">
    <name type="scientific">Sporomusa malonica</name>
    <dbReference type="NCBI Taxonomy" id="112901"/>
    <lineage>
        <taxon>Bacteria</taxon>
        <taxon>Bacillati</taxon>
        <taxon>Bacillota</taxon>
        <taxon>Negativicutes</taxon>
        <taxon>Selenomonadales</taxon>
        <taxon>Sporomusaceae</taxon>
        <taxon>Sporomusa</taxon>
    </lineage>
</organism>
<gene>
    <name evidence="1" type="ORF">SAMN04488500_113113</name>
</gene>
<name>A0A1W2D5J0_9FIRM</name>
<evidence type="ECO:0000313" key="1">
    <source>
        <dbReference type="EMBL" id="SMC92414.1"/>
    </source>
</evidence>
<reference evidence="1 2" key="1">
    <citation type="submission" date="2017-04" db="EMBL/GenBank/DDBJ databases">
        <authorList>
            <person name="Afonso C.L."/>
            <person name="Miller P.J."/>
            <person name="Scott M.A."/>
            <person name="Spackman E."/>
            <person name="Goraichik I."/>
            <person name="Dimitrov K.M."/>
            <person name="Suarez D.L."/>
            <person name="Swayne D.E."/>
        </authorList>
    </citation>
    <scope>NUCLEOTIDE SEQUENCE [LARGE SCALE GENOMIC DNA]</scope>
    <source>
        <strain evidence="1 2">DSM 5090</strain>
    </source>
</reference>
<accession>A0A1W2D5J0</accession>
<keyword evidence="2" id="KW-1185">Reference proteome</keyword>
<proteinExistence type="predicted"/>
<dbReference type="EMBL" id="FWXI01000013">
    <property type="protein sequence ID" value="SMC92414.1"/>
    <property type="molecule type" value="Genomic_DNA"/>
</dbReference>
<evidence type="ECO:0000313" key="2">
    <source>
        <dbReference type="Proteomes" id="UP000192738"/>
    </source>
</evidence>